<gene>
    <name evidence="1" type="ORF">JHL15_15650</name>
</gene>
<organism evidence="1 2">
    <name type="scientific">Chryseobacterium paridis</name>
    <dbReference type="NCBI Taxonomy" id="2800328"/>
    <lineage>
        <taxon>Bacteria</taxon>
        <taxon>Pseudomonadati</taxon>
        <taxon>Bacteroidota</taxon>
        <taxon>Flavobacteriia</taxon>
        <taxon>Flavobacteriales</taxon>
        <taxon>Weeksellaceae</taxon>
        <taxon>Chryseobacterium group</taxon>
        <taxon>Chryseobacterium</taxon>
    </lineage>
</organism>
<proteinExistence type="predicted"/>
<evidence type="ECO:0008006" key="3">
    <source>
        <dbReference type="Google" id="ProtNLM"/>
    </source>
</evidence>
<evidence type="ECO:0000313" key="2">
    <source>
        <dbReference type="Proteomes" id="UP000628669"/>
    </source>
</evidence>
<accession>A0ABS1FXM3</accession>
<keyword evidence="2" id="KW-1185">Reference proteome</keyword>
<evidence type="ECO:0000313" key="1">
    <source>
        <dbReference type="EMBL" id="MBK1897197.1"/>
    </source>
</evidence>
<comment type="caution">
    <text evidence="1">The sequence shown here is derived from an EMBL/GenBank/DDBJ whole genome shotgun (WGS) entry which is preliminary data.</text>
</comment>
<protein>
    <recommendedName>
        <fullName evidence="3">Bacteriocin</fullName>
    </recommendedName>
</protein>
<sequence length="56" mass="6243">MNLSKLNVQELSTKEMKKTEGGFFGPFRAGLTLAYRNWLAQNSTFTANDYGMGGIH</sequence>
<reference evidence="2" key="1">
    <citation type="submission" date="2021-01" db="EMBL/GenBank/DDBJ databases">
        <title>Genome public.</title>
        <authorList>
            <person name="Liu C."/>
            <person name="Sun Q."/>
        </authorList>
    </citation>
    <scope>NUCLEOTIDE SEQUENCE [LARGE SCALE GENOMIC DNA]</scope>
    <source>
        <strain evidence="2">YIM B02567</strain>
    </source>
</reference>
<name>A0ABS1FXM3_9FLAO</name>
<dbReference type="Proteomes" id="UP000628669">
    <property type="component" value="Unassembled WGS sequence"/>
</dbReference>
<dbReference type="RefSeq" id="WP_200247211.1">
    <property type="nucleotide sequence ID" value="NZ_JAENHK010000010.1"/>
</dbReference>
<dbReference type="EMBL" id="JAENHK010000010">
    <property type="protein sequence ID" value="MBK1897197.1"/>
    <property type="molecule type" value="Genomic_DNA"/>
</dbReference>